<name>A0A3S4X9C2_SERFO</name>
<dbReference type="Proteomes" id="UP000270487">
    <property type="component" value="Chromosome"/>
</dbReference>
<feature type="transmembrane region" description="Helical" evidence="1">
    <location>
        <begin position="12"/>
        <end position="33"/>
    </location>
</feature>
<sequence>MNFNVTTLVKAIIGGAGLGFAISGGLSMLIPAFTVTAGVAYAFAIVGAIIIGGLAAKGRVA</sequence>
<feature type="transmembrane region" description="Helical" evidence="1">
    <location>
        <begin position="39"/>
        <end position="56"/>
    </location>
</feature>
<evidence type="ECO:0000313" key="2">
    <source>
        <dbReference type="EMBL" id="VEI73908.1"/>
    </source>
</evidence>
<evidence type="ECO:0000313" key="3">
    <source>
        <dbReference type="Proteomes" id="UP000270487"/>
    </source>
</evidence>
<reference evidence="2 3" key="1">
    <citation type="submission" date="2018-12" db="EMBL/GenBank/DDBJ databases">
        <authorList>
            <consortium name="Pathogen Informatics"/>
        </authorList>
    </citation>
    <scope>NUCLEOTIDE SEQUENCE [LARGE SCALE GENOMIC DNA]</scope>
    <source>
        <strain evidence="2 3">NCTC13193</strain>
    </source>
</reference>
<accession>A0A3S4X9C2</accession>
<dbReference type="RefSeq" id="WP_121607559.1">
    <property type="nucleotide sequence ID" value="NZ_CAMFLQ010000006.1"/>
</dbReference>
<keyword evidence="1" id="KW-0812">Transmembrane</keyword>
<keyword evidence="1" id="KW-1133">Transmembrane helix</keyword>
<proteinExistence type="predicted"/>
<keyword evidence="1" id="KW-0472">Membrane</keyword>
<dbReference type="EMBL" id="LR134492">
    <property type="protein sequence ID" value="VEI73908.1"/>
    <property type="molecule type" value="Genomic_DNA"/>
</dbReference>
<protein>
    <submittedName>
        <fullName evidence="2">Uncharacterized protein</fullName>
    </submittedName>
</protein>
<organism evidence="2 3">
    <name type="scientific">Serratia fonticola</name>
    <dbReference type="NCBI Taxonomy" id="47917"/>
    <lineage>
        <taxon>Bacteria</taxon>
        <taxon>Pseudomonadati</taxon>
        <taxon>Pseudomonadota</taxon>
        <taxon>Gammaproteobacteria</taxon>
        <taxon>Enterobacterales</taxon>
        <taxon>Yersiniaceae</taxon>
        <taxon>Serratia</taxon>
    </lineage>
</organism>
<evidence type="ECO:0000256" key="1">
    <source>
        <dbReference type="SAM" id="Phobius"/>
    </source>
</evidence>
<dbReference type="AlphaFoldDB" id="A0A3S4X9C2"/>
<gene>
    <name evidence="2" type="ORF">NCTC13193_04403</name>
</gene>